<dbReference type="HOGENOM" id="CLU_040769_1_2_12"/>
<dbReference type="CDD" id="cd06580">
    <property type="entry name" value="TM_PBP1_transp_TpRbsC_like"/>
    <property type="match status" value="1"/>
</dbReference>
<dbReference type="Pfam" id="PF02653">
    <property type="entry name" value="BPD_transp_2"/>
    <property type="match status" value="1"/>
</dbReference>
<dbReference type="GO" id="GO:0022857">
    <property type="term" value="F:transmembrane transporter activity"/>
    <property type="evidence" value="ECO:0007669"/>
    <property type="project" value="InterPro"/>
</dbReference>
<feature type="transmembrane region" description="Helical" evidence="6">
    <location>
        <begin position="146"/>
        <end position="162"/>
    </location>
</feature>
<evidence type="ECO:0000313" key="8">
    <source>
        <dbReference type="Proteomes" id="UP000030940"/>
    </source>
</evidence>
<dbReference type="STRING" id="1245910.OY14_03400"/>
<dbReference type="AlphaFoldDB" id="A0A0A7V2M8"/>
<keyword evidence="5 6" id="KW-0472">Membrane</keyword>
<dbReference type="SUPFAM" id="SSF81345">
    <property type="entry name" value="ABC transporter involved in vitamin B12 uptake, BtuC"/>
    <property type="match status" value="1"/>
</dbReference>
<proteinExistence type="predicted"/>
<dbReference type="InterPro" id="IPR001851">
    <property type="entry name" value="ABC_transp_permease"/>
</dbReference>
<dbReference type="GO" id="GO:0005886">
    <property type="term" value="C:plasma membrane"/>
    <property type="evidence" value="ECO:0007669"/>
    <property type="project" value="UniProtKB-SubCell"/>
</dbReference>
<dbReference type="Proteomes" id="UP000030940">
    <property type="component" value="Chromosome"/>
</dbReference>
<feature type="transmembrane region" description="Helical" evidence="6">
    <location>
        <begin position="243"/>
        <end position="263"/>
    </location>
</feature>
<dbReference type="KEGG" id="bchi:OY14_03400"/>
<feature type="transmembrane region" description="Helical" evidence="6">
    <location>
        <begin position="6"/>
        <end position="27"/>
    </location>
</feature>
<accession>A0A0A7V2M8</accession>
<feature type="transmembrane region" description="Helical" evidence="6">
    <location>
        <begin position="191"/>
        <end position="211"/>
    </location>
</feature>
<feature type="transmembrane region" description="Helical" evidence="6">
    <location>
        <begin position="269"/>
        <end position="291"/>
    </location>
</feature>
<dbReference type="PANTHER" id="PTHR43370">
    <property type="entry name" value="SUGAR ABC TRANSPORTER INTEGRAL MEMBRANE PROTEIN-RELATED"/>
    <property type="match status" value="1"/>
</dbReference>
<feature type="transmembrane region" description="Helical" evidence="6">
    <location>
        <begin position="96"/>
        <end position="115"/>
    </location>
</feature>
<sequence length="308" mass="33156">MSNIIIFLISETLINSQTLILAGLGGLISEKSGIINIGLEGIMTIGAFSGATVAYFTNDPLFSIFVGGLAGLALAVLHAVFTIFLKSDQVITGMALNFLGPAIAVFVSTLIFSSISTPPIEIKLPILFDGVLSKKSFIFQIFGKRYSLYIAMLCVFLLHIIFKYTKVGLRINASGENPEVLESVGVSVNKIRFFCVLLSGFLAGISGAILTTVIASSYVQGITGGQGFIAIVMLIFGKWTPLGVLVGSFLFSFVKTLAIVLAQTSFLSLIMPSKILVITPYLIIILSLIFFSKRNYAPKFLGIPYKKH</sequence>
<name>A0A0A7V2M8_9SPIR</name>
<keyword evidence="4 6" id="KW-1133">Transmembrane helix</keyword>
<keyword evidence="2" id="KW-1003">Cell membrane</keyword>
<evidence type="ECO:0000313" key="7">
    <source>
        <dbReference type="EMBL" id="AJA90467.1"/>
    </source>
</evidence>
<dbReference type="InterPro" id="IPR037294">
    <property type="entry name" value="ABC_BtuC-like"/>
</dbReference>
<evidence type="ECO:0000256" key="6">
    <source>
        <dbReference type="SAM" id="Phobius"/>
    </source>
</evidence>
<organism evidence="7 8">
    <name type="scientific">Borreliella chilensis</name>
    <dbReference type="NCBI Taxonomy" id="1245910"/>
    <lineage>
        <taxon>Bacteria</taxon>
        <taxon>Pseudomonadati</taxon>
        <taxon>Spirochaetota</taxon>
        <taxon>Spirochaetia</taxon>
        <taxon>Spirochaetales</taxon>
        <taxon>Borreliaceae</taxon>
        <taxon>Borreliella</taxon>
    </lineage>
</organism>
<evidence type="ECO:0000256" key="1">
    <source>
        <dbReference type="ARBA" id="ARBA00004651"/>
    </source>
</evidence>
<evidence type="ECO:0000256" key="2">
    <source>
        <dbReference type="ARBA" id="ARBA00022475"/>
    </source>
</evidence>
<keyword evidence="3 6" id="KW-0812">Transmembrane</keyword>
<dbReference type="EMBL" id="CP009910">
    <property type="protein sequence ID" value="AJA90467.1"/>
    <property type="molecule type" value="Genomic_DNA"/>
</dbReference>
<evidence type="ECO:0000256" key="4">
    <source>
        <dbReference type="ARBA" id="ARBA00022989"/>
    </source>
</evidence>
<evidence type="ECO:0000256" key="5">
    <source>
        <dbReference type="ARBA" id="ARBA00023136"/>
    </source>
</evidence>
<evidence type="ECO:0000256" key="3">
    <source>
        <dbReference type="ARBA" id="ARBA00022692"/>
    </source>
</evidence>
<protein>
    <submittedName>
        <fullName evidence="7">Sugar ABC transporter permease</fullName>
    </submittedName>
</protein>
<keyword evidence="8" id="KW-1185">Reference proteome</keyword>
<feature type="transmembrane region" description="Helical" evidence="6">
    <location>
        <begin position="34"/>
        <end position="56"/>
    </location>
</feature>
<dbReference type="PANTHER" id="PTHR43370:SF1">
    <property type="entry name" value="GUANOSINE ABC TRANSPORTER PERMEASE PROTEIN NUPQ"/>
    <property type="match status" value="1"/>
</dbReference>
<feature type="transmembrane region" description="Helical" evidence="6">
    <location>
        <begin position="62"/>
        <end position="84"/>
    </location>
</feature>
<comment type="subcellular location">
    <subcellularLocation>
        <location evidence="1">Cell membrane</location>
        <topology evidence="1">Multi-pass membrane protein</topology>
    </subcellularLocation>
</comment>
<reference evidence="7 8" key="1">
    <citation type="journal article" date="2015" name="Genome Announc.">
        <title>Genome Sequence of Borrelia chilensis VA1, a South American Member of the Lyme Borreliosis Group.</title>
        <authorList>
            <person name="Huang W."/>
            <person name="Ojaimi C."/>
            <person name="Fallon J.T."/>
            <person name="Travisany D."/>
            <person name="Maass A."/>
            <person name="Ivanova L."/>
            <person name="Tomova A."/>
            <person name="Gonzalez-Acuna D."/>
            <person name="Godfrey H.P."/>
            <person name="Cabello F.C."/>
        </authorList>
    </citation>
    <scope>NUCLEOTIDE SEQUENCE [LARGE SCALE GENOMIC DNA]</scope>
    <source>
        <strain evidence="7 8">VA1</strain>
    </source>
</reference>
<gene>
    <name evidence="7" type="ORF">OY14_03400</name>
</gene>
<feature type="transmembrane region" description="Helical" evidence="6">
    <location>
        <begin position="217"/>
        <end position="236"/>
    </location>
</feature>